<reference evidence="2" key="1">
    <citation type="submission" date="2022-08" db="EMBL/GenBank/DDBJ databases">
        <authorList>
            <consortium name="DOE Joint Genome Institute"/>
            <person name="Min B."/>
            <person name="Riley R."/>
            <person name="Sierra-Patev S."/>
            <person name="Naranjo-Ortiz M."/>
            <person name="Looney B."/>
            <person name="Konkel Z."/>
            <person name="Slot J.C."/>
            <person name="Sakamoto Y."/>
            <person name="Steenwyk J.L."/>
            <person name="Rokas A."/>
            <person name="Carro J."/>
            <person name="Camarero S."/>
            <person name="Ferreira P."/>
            <person name="Molpeceres G."/>
            <person name="Ruiz-Duenas F.J."/>
            <person name="Serrano A."/>
            <person name="Henrissat B."/>
            <person name="Drula E."/>
            <person name="Hughes K.W."/>
            <person name="Mata J.L."/>
            <person name="Ishikawa N.K."/>
            <person name="Vargas-Isla R."/>
            <person name="Ushijima S."/>
            <person name="Smith C.A."/>
            <person name="Ahrendt S."/>
            <person name="Andreopoulos W."/>
            <person name="He G."/>
            <person name="Labutti K."/>
            <person name="Lipzen A."/>
            <person name="Ng V."/>
            <person name="Sandor L."/>
            <person name="Barry K."/>
            <person name="Martinez A.T."/>
            <person name="Xiao Y."/>
            <person name="Gibbons J.G."/>
            <person name="Terashima K."/>
            <person name="Hibbett D.S."/>
            <person name="Grigoriev I.V."/>
        </authorList>
    </citation>
    <scope>NUCLEOTIDE SEQUENCE</scope>
    <source>
        <strain evidence="2">TFB10291</strain>
    </source>
</reference>
<evidence type="ECO:0000313" key="2">
    <source>
        <dbReference type="EMBL" id="KAJ3781145.1"/>
    </source>
</evidence>
<evidence type="ECO:0000256" key="1">
    <source>
        <dbReference type="SAM" id="SignalP"/>
    </source>
</evidence>
<dbReference type="EMBL" id="MU793596">
    <property type="protein sequence ID" value="KAJ3781145.1"/>
    <property type="molecule type" value="Genomic_DNA"/>
</dbReference>
<feature type="signal peptide" evidence="1">
    <location>
        <begin position="1"/>
        <end position="24"/>
    </location>
</feature>
<protein>
    <submittedName>
        <fullName evidence="2">Uncharacterized protein</fullName>
    </submittedName>
</protein>
<evidence type="ECO:0000313" key="3">
    <source>
        <dbReference type="Proteomes" id="UP001163798"/>
    </source>
</evidence>
<organism evidence="2 3">
    <name type="scientific">Lentinula aff. detonsa</name>
    <dbReference type="NCBI Taxonomy" id="2804958"/>
    <lineage>
        <taxon>Eukaryota</taxon>
        <taxon>Fungi</taxon>
        <taxon>Dikarya</taxon>
        <taxon>Basidiomycota</taxon>
        <taxon>Agaricomycotina</taxon>
        <taxon>Agaricomycetes</taxon>
        <taxon>Agaricomycetidae</taxon>
        <taxon>Agaricales</taxon>
        <taxon>Marasmiineae</taxon>
        <taxon>Omphalotaceae</taxon>
        <taxon>Lentinula</taxon>
    </lineage>
</organism>
<accession>A0AA38NNP3</accession>
<sequence>MFPSVMNTLLPLTIILLLAAPATTKAPAGPWDRFNFAPSSRSFVPKTVYTTVGEVTGAENLLGNTSSTESASINGNGSYLVHKK</sequence>
<dbReference type="AlphaFoldDB" id="A0AA38NNP3"/>
<keyword evidence="1" id="KW-0732">Signal</keyword>
<proteinExistence type="predicted"/>
<gene>
    <name evidence="2" type="ORF">GGU10DRAFT_367672</name>
</gene>
<comment type="caution">
    <text evidence="2">The sequence shown here is derived from an EMBL/GenBank/DDBJ whole genome shotgun (WGS) entry which is preliminary data.</text>
</comment>
<name>A0AA38NNP3_9AGAR</name>
<dbReference type="Proteomes" id="UP001163798">
    <property type="component" value="Unassembled WGS sequence"/>
</dbReference>
<feature type="chain" id="PRO_5041281003" evidence="1">
    <location>
        <begin position="25"/>
        <end position="84"/>
    </location>
</feature>
<keyword evidence="3" id="KW-1185">Reference proteome</keyword>